<comment type="function">
    <text evidence="9">Part of the tripartite ATP-independent periplasmic (TRAP) transport system.</text>
</comment>
<comment type="similarity">
    <text evidence="8 9">Belongs to the TRAP transporter small permease family.</text>
</comment>
<evidence type="ECO:0000259" key="10">
    <source>
        <dbReference type="Pfam" id="PF04290"/>
    </source>
</evidence>
<keyword evidence="2 9" id="KW-0813">Transport</keyword>
<feature type="transmembrane region" description="Helical" evidence="9">
    <location>
        <begin position="64"/>
        <end position="82"/>
    </location>
</feature>
<protein>
    <recommendedName>
        <fullName evidence="9">TRAP transporter small permease protein</fullName>
    </recommendedName>
</protein>
<evidence type="ECO:0000256" key="3">
    <source>
        <dbReference type="ARBA" id="ARBA00022475"/>
    </source>
</evidence>
<evidence type="ECO:0000256" key="2">
    <source>
        <dbReference type="ARBA" id="ARBA00022448"/>
    </source>
</evidence>
<evidence type="ECO:0000313" key="12">
    <source>
        <dbReference type="Proteomes" id="UP001500795"/>
    </source>
</evidence>
<dbReference type="EMBL" id="BAABCX010000003">
    <property type="protein sequence ID" value="GAA3543516.1"/>
    <property type="molecule type" value="Genomic_DNA"/>
</dbReference>
<evidence type="ECO:0000256" key="8">
    <source>
        <dbReference type="ARBA" id="ARBA00038436"/>
    </source>
</evidence>
<keyword evidence="5 9" id="KW-0812">Transmembrane</keyword>
<keyword evidence="3" id="KW-1003">Cell membrane</keyword>
<reference evidence="12" key="1">
    <citation type="journal article" date="2019" name="Int. J. Syst. Evol. Microbiol.">
        <title>The Global Catalogue of Microorganisms (GCM) 10K type strain sequencing project: providing services to taxonomists for standard genome sequencing and annotation.</title>
        <authorList>
            <consortium name="The Broad Institute Genomics Platform"/>
            <consortium name="The Broad Institute Genome Sequencing Center for Infectious Disease"/>
            <person name="Wu L."/>
            <person name="Ma J."/>
        </authorList>
    </citation>
    <scope>NUCLEOTIDE SEQUENCE [LARGE SCALE GENOMIC DNA]</scope>
    <source>
        <strain evidence="12">JCM 17110</strain>
    </source>
</reference>
<keyword evidence="4 9" id="KW-0997">Cell inner membrane</keyword>
<evidence type="ECO:0000256" key="9">
    <source>
        <dbReference type="RuleBase" id="RU369079"/>
    </source>
</evidence>
<evidence type="ECO:0000313" key="11">
    <source>
        <dbReference type="EMBL" id="GAA3543516.1"/>
    </source>
</evidence>
<keyword evidence="6 9" id="KW-1133">Transmembrane helix</keyword>
<feature type="domain" description="Tripartite ATP-independent periplasmic transporters DctQ component" evidence="10">
    <location>
        <begin position="40"/>
        <end position="169"/>
    </location>
</feature>
<dbReference type="RefSeq" id="WP_344958387.1">
    <property type="nucleotide sequence ID" value="NZ_BAABCX010000003.1"/>
</dbReference>
<dbReference type="InterPro" id="IPR007387">
    <property type="entry name" value="TRAP_DctQ"/>
</dbReference>
<dbReference type="InterPro" id="IPR055348">
    <property type="entry name" value="DctQ"/>
</dbReference>
<proteinExistence type="inferred from homology"/>
<keyword evidence="12" id="KW-1185">Reference proteome</keyword>
<sequence>MRMLEENIKTEAPAGGWLNTIECWLNRVFSSLTVVLLLALCGVVLLQVTARLLLPSSPAWTEELSRYLFIYVVAFGIGVAYQQGELVSVELFQSRLRGLSRPLYRMLISLLMLGFCVLMFKPALAFSAIGEFQTSPTLFIKMQFMFVSTLLVFVNLFAYILLDLLRCLQALFKGEV</sequence>
<keyword evidence="7 9" id="KW-0472">Membrane</keyword>
<evidence type="ECO:0000256" key="1">
    <source>
        <dbReference type="ARBA" id="ARBA00004429"/>
    </source>
</evidence>
<evidence type="ECO:0000256" key="6">
    <source>
        <dbReference type="ARBA" id="ARBA00022989"/>
    </source>
</evidence>
<evidence type="ECO:0000256" key="7">
    <source>
        <dbReference type="ARBA" id="ARBA00023136"/>
    </source>
</evidence>
<accession>A0ABP6W383</accession>
<evidence type="ECO:0000256" key="5">
    <source>
        <dbReference type="ARBA" id="ARBA00022692"/>
    </source>
</evidence>
<feature type="transmembrane region" description="Helical" evidence="9">
    <location>
        <begin position="103"/>
        <end position="124"/>
    </location>
</feature>
<evidence type="ECO:0000256" key="4">
    <source>
        <dbReference type="ARBA" id="ARBA00022519"/>
    </source>
</evidence>
<comment type="subcellular location">
    <subcellularLocation>
        <location evidence="1 9">Cell inner membrane</location>
        <topology evidence="1 9">Multi-pass membrane protein</topology>
    </subcellularLocation>
</comment>
<comment type="caution">
    <text evidence="11">The sequence shown here is derived from an EMBL/GenBank/DDBJ whole genome shotgun (WGS) entry which is preliminary data.</text>
</comment>
<dbReference type="PANTHER" id="PTHR35011">
    <property type="entry name" value="2,3-DIKETO-L-GULONATE TRAP TRANSPORTER SMALL PERMEASE PROTEIN YIAM"/>
    <property type="match status" value="1"/>
</dbReference>
<gene>
    <name evidence="11" type="ORF">GCM10022394_24390</name>
</gene>
<dbReference type="Proteomes" id="UP001500795">
    <property type="component" value="Unassembled WGS sequence"/>
</dbReference>
<feature type="transmembrane region" description="Helical" evidence="9">
    <location>
        <begin position="144"/>
        <end position="165"/>
    </location>
</feature>
<organism evidence="11 12">
    <name type="scientific">Zobellella aerophila</name>
    <dbReference type="NCBI Taxonomy" id="870480"/>
    <lineage>
        <taxon>Bacteria</taxon>
        <taxon>Pseudomonadati</taxon>
        <taxon>Pseudomonadota</taxon>
        <taxon>Gammaproteobacteria</taxon>
        <taxon>Aeromonadales</taxon>
        <taxon>Aeromonadaceae</taxon>
        <taxon>Zobellella</taxon>
    </lineage>
</organism>
<feature type="transmembrane region" description="Helical" evidence="9">
    <location>
        <begin position="28"/>
        <end position="52"/>
    </location>
</feature>
<dbReference type="Pfam" id="PF04290">
    <property type="entry name" value="DctQ"/>
    <property type="match status" value="1"/>
</dbReference>
<dbReference type="PANTHER" id="PTHR35011:SF2">
    <property type="entry name" value="2,3-DIKETO-L-GULONATE TRAP TRANSPORTER SMALL PERMEASE PROTEIN YIAM"/>
    <property type="match status" value="1"/>
</dbReference>
<name>A0ABP6W383_9GAMM</name>
<comment type="subunit">
    <text evidence="9">The complex comprises the extracytoplasmic solute receptor protein and the two transmembrane proteins.</text>
</comment>